<keyword evidence="2" id="KW-1185">Reference proteome</keyword>
<organism evidence="1 2">
    <name type="scientific">Herbidospora galbida</name>
    <dbReference type="NCBI Taxonomy" id="2575442"/>
    <lineage>
        <taxon>Bacteria</taxon>
        <taxon>Bacillati</taxon>
        <taxon>Actinomycetota</taxon>
        <taxon>Actinomycetes</taxon>
        <taxon>Streptosporangiales</taxon>
        <taxon>Streptosporangiaceae</taxon>
        <taxon>Herbidospora</taxon>
    </lineage>
</organism>
<reference evidence="1 2" key="1">
    <citation type="submission" date="2019-04" db="EMBL/GenBank/DDBJ databases">
        <title>Herbidospora sp. NEAU-GS14.nov., a novel actinomycete isolated from soil.</title>
        <authorList>
            <person name="Han L."/>
        </authorList>
    </citation>
    <scope>NUCLEOTIDE SEQUENCE [LARGE SCALE GENOMIC DNA]</scope>
    <source>
        <strain evidence="1 2">NEAU-GS14</strain>
    </source>
</reference>
<gene>
    <name evidence="1" type="ORF">FDA94_00405</name>
</gene>
<accession>A0A4U3MR44</accession>
<protein>
    <submittedName>
        <fullName evidence="1">Uncharacterized protein</fullName>
    </submittedName>
</protein>
<dbReference type="AlphaFoldDB" id="A0A4U3MR44"/>
<dbReference type="OrthoDB" id="9821385at2"/>
<evidence type="ECO:0000313" key="2">
    <source>
        <dbReference type="Proteomes" id="UP000308705"/>
    </source>
</evidence>
<dbReference type="EMBL" id="SZQA01000001">
    <property type="protein sequence ID" value="TKK91312.1"/>
    <property type="molecule type" value="Genomic_DNA"/>
</dbReference>
<proteinExistence type="predicted"/>
<dbReference type="Proteomes" id="UP000308705">
    <property type="component" value="Unassembled WGS sequence"/>
</dbReference>
<sequence>MGLETVEVSATRVLVGLGSHFQHLARDVVDYGPLLRGEAQAADFLPAAHLSNLWIVTEILTGAAPIPGRRRLNRGMTGGIRDGRFWLEVPDTRVIEKWIEQTENRGGFAMTAQFHELLGLQLRTLDPYPAAGHLMAALTHLQTVHFGIVDDELRGAARGAAENFAELVIDHLATLAGRPVPTEAEPHPANLGLYAVQSVKSRALAELLGETVPGQGDHPLISREQEAHQRYRNARDRRDHRALREAREELEHCWNELAELGGPAAEYAALRAGVPVEPGRLAPMLAQLAVPQSSLPKTGQNQ</sequence>
<comment type="caution">
    <text evidence="1">The sequence shown here is derived from an EMBL/GenBank/DDBJ whole genome shotgun (WGS) entry which is preliminary data.</text>
</comment>
<evidence type="ECO:0000313" key="1">
    <source>
        <dbReference type="EMBL" id="TKK91312.1"/>
    </source>
</evidence>
<name>A0A4U3MR44_9ACTN</name>
<dbReference type="RefSeq" id="WP_137245009.1">
    <property type="nucleotide sequence ID" value="NZ_SZQA01000001.1"/>
</dbReference>